<dbReference type="EMBL" id="CP036164">
    <property type="protein sequence ID" value="QBF46270.1"/>
    <property type="molecule type" value="Genomic_DNA"/>
</dbReference>
<reference evidence="3 4" key="1">
    <citation type="submission" date="2019-02" db="EMBL/GenBank/DDBJ databases">
        <title>Genomic data mining of an Antarctic deep-sea actinobacterium, Janibacterlimosus P3-3-X1.</title>
        <authorList>
            <person name="Liao L."/>
            <person name="Chen B."/>
        </authorList>
    </citation>
    <scope>NUCLEOTIDE SEQUENCE [LARGE SCALE GENOMIC DNA]</scope>
    <source>
        <strain evidence="3 4">P3-3-X1</strain>
    </source>
</reference>
<name>A0A4P6MXC3_9MICO</name>
<organism evidence="3 4">
    <name type="scientific">Janibacter limosus</name>
    <dbReference type="NCBI Taxonomy" id="53458"/>
    <lineage>
        <taxon>Bacteria</taxon>
        <taxon>Bacillati</taxon>
        <taxon>Actinomycetota</taxon>
        <taxon>Actinomycetes</taxon>
        <taxon>Micrococcales</taxon>
        <taxon>Intrasporangiaceae</taxon>
        <taxon>Janibacter</taxon>
    </lineage>
</organism>
<dbReference type="Pfam" id="PF03992">
    <property type="entry name" value="ABM"/>
    <property type="match status" value="1"/>
</dbReference>
<evidence type="ECO:0000256" key="1">
    <source>
        <dbReference type="SAM" id="Phobius"/>
    </source>
</evidence>
<dbReference type="AlphaFoldDB" id="A0A4P6MXC3"/>
<dbReference type="InterPro" id="IPR007138">
    <property type="entry name" value="ABM_dom"/>
</dbReference>
<keyword evidence="3" id="KW-0560">Oxidoreductase</keyword>
<evidence type="ECO:0000313" key="3">
    <source>
        <dbReference type="EMBL" id="QBF46270.1"/>
    </source>
</evidence>
<evidence type="ECO:0000313" key="4">
    <source>
        <dbReference type="Proteomes" id="UP000290408"/>
    </source>
</evidence>
<evidence type="ECO:0000259" key="2">
    <source>
        <dbReference type="PROSITE" id="PS51725"/>
    </source>
</evidence>
<dbReference type="InterPro" id="IPR011008">
    <property type="entry name" value="Dimeric_a/b-barrel"/>
</dbReference>
<feature type="transmembrane region" description="Helical" evidence="1">
    <location>
        <begin position="148"/>
        <end position="171"/>
    </location>
</feature>
<keyword evidence="1" id="KW-1133">Transmembrane helix</keyword>
<sequence>MSDGTNQSAVTRIARRRARPGHAAQYEELVREMFGLMRAHHGFLGAELIPPEAEGGQHQVVVNFASQDDLARWDGSAQRREIFARMRPHAEGEPEHRRLSAIDEWFLGPDVPRGVVVPRWKTAVVTWMGIWPLASLVLWLVAPVWKDLGLPFLLSTAINVVLIVAGMVFLVSPVLTKAMRWFLVPRGR</sequence>
<dbReference type="Gene3D" id="3.30.70.100">
    <property type="match status" value="1"/>
</dbReference>
<dbReference type="Proteomes" id="UP000290408">
    <property type="component" value="Chromosome"/>
</dbReference>
<feature type="domain" description="ABM" evidence="2">
    <location>
        <begin position="10"/>
        <end position="98"/>
    </location>
</feature>
<dbReference type="RefSeq" id="WP_130629494.1">
    <property type="nucleotide sequence ID" value="NZ_CP036164.1"/>
</dbReference>
<dbReference type="OrthoDB" id="6986893at2"/>
<dbReference type="InterPro" id="IPR038762">
    <property type="entry name" value="ABM_predict"/>
</dbReference>
<protein>
    <submittedName>
        <fullName evidence="3">Antibiotic biosynthesis monooxygenase</fullName>
    </submittedName>
</protein>
<keyword evidence="1" id="KW-0472">Membrane</keyword>
<proteinExistence type="predicted"/>
<dbReference type="PROSITE" id="PS51725">
    <property type="entry name" value="ABM"/>
    <property type="match status" value="1"/>
</dbReference>
<keyword evidence="4" id="KW-1185">Reference proteome</keyword>
<accession>A0A4P6MXC3</accession>
<keyword evidence="1" id="KW-0812">Transmembrane</keyword>
<dbReference type="GO" id="GO:0004497">
    <property type="term" value="F:monooxygenase activity"/>
    <property type="evidence" value="ECO:0007669"/>
    <property type="project" value="UniProtKB-KW"/>
</dbReference>
<feature type="transmembrane region" description="Helical" evidence="1">
    <location>
        <begin position="123"/>
        <end position="142"/>
    </location>
</feature>
<dbReference type="PANTHER" id="PTHR40057">
    <property type="entry name" value="SLR1162 PROTEIN"/>
    <property type="match status" value="1"/>
</dbReference>
<gene>
    <name evidence="3" type="ORF">EXU32_08405</name>
</gene>
<dbReference type="SUPFAM" id="SSF54909">
    <property type="entry name" value="Dimeric alpha+beta barrel"/>
    <property type="match status" value="1"/>
</dbReference>
<dbReference type="KEGG" id="jli:EXU32_08405"/>
<keyword evidence="3" id="KW-0503">Monooxygenase</keyword>
<dbReference type="STRING" id="1216970.GCA_001570985_00828"/>
<dbReference type="PANTHER" id="PTHR40057:SF1">
    <property type="entry name" value="SLR1162 PROTEIN"/>
    <property type="match status" value="1"/>
</dbReference>